<name>A0A927R6N9_9ACTN</name>
<dbReference type="AlphaFoldDB" id="A0A927R6N9"/>
<comment type="caution">
    <text evidence="2">The sequence shown here is derived from an EMBL/GenBank/DDBJ whole genome shotgun (WGS) entry which is preliminary data.</text>
</comment>
<proteinExistence type="predicted"/>
<gene>
    <name evidence="2" type="ORF">HEB94_000182</name>
</gene>
<dbReference type="EMBL" id="JADBEM010000001">
    <property type="protein sequence ID" value="MBE1603334.1"/>
    <property type="molecule type" value="Genomic_DNA"/>
</dbReference>
<reference evidence="2" key="1">
    <citation type="submission" date="2020-10" db="EMBL/GenBank/DDBJ databases">
        <title>Sequencing the genomes of 1000 actinobacteria strains.</title>
        <authorList>
            <person name="Klenk H.-P."/>
        </authorList>
    </citation>
    <scope>NUCLEOTIDE SEQUENCE</scope>
    <source>
        <strain evidence="2">DSM 45354</strain>
    </source>
</reference>
<feature type="compositionally biased region" description="Basic and acidic residues" evidence="1">
    <location>
        <begin position="1"/>
        <end position="20"/>
    </location>
</feature>
<organism evidence="2 3">
    <name type="scientific">Actinopolymorpha pittospori</name>
    <dbReference type="NCBI Taxonomy" id="648752"/>
    <lineage>
        <taxon>Bacteria</taxon>
        <taxon>Bacillati</taxon>
        <taxon>Actinomycetota</taxon>
        <taxon>Actinomycetes</taxon>
        <taxon>Propionibacteriales</taxon>
        <taxon>Actinopolymorphaceae</taxon>
        <taxon>Actinopolymorpha</taxon>
    </lineage>
</organism>
<evidence type="ECO:0000313" key="2">
    <source>
        <dbReference type="EMBL" id="MBE1603334.1"/>
    </source>
</evidence>
<keyword evidence="3" id="KW-1185">Reference proteome</keyword>
<evidence type="ECO:0000256" key="1">
    <source>
        <dbReference type="SAM" id="MobiDB-lite"/>
    </source>
</evidence>
<accession>A0A927R6N9</accession>
<protein>
    <submittedName>
        <fullName evidence="2">Uncharacterized protein</fullName>
    </submittedName>
</protein>
<feature type="region of interest" description="Disordered" evidence="1">
    <location>
        <begin position="1"/>
        <end position="35"/>
    </location>
</feature>
<evidence type="ECO:0000313" key="3">
    <source>
        <dbReference type="Proteomes" id="UP000638648"/>
    </source>
</evidence>
<dbReference type="Proteomes" id="UP000638648">
    <property type="component" value="Unassembled WGS sequence"/>
</dbReference>
<sequence length="35" mass="3907">MLASQDHQDRGGDEHRHDGCDDQASLEAKAERRAT</sequence>